<dbReference type="Gene3D" id="2.60.480.10">
    <property type="entry name" value="eubacterium ventriosum atcc domain"/>
    <property type="match status" value="1"/>
</dbReference>
<evidence type="ECO:0000313" key="3">
    <source>
        <dbReference type="EMBL" id="MBM6877927.1"/>
    </source>
</evidence>
<evidence type="ECO:0000256" key="1">
    <source>
        <dbReference type="SAM" id="Phobius"/>
    </source>
</evidence>
<feature type="domain" description="Stage V sporulation protein AA" evidence="2">
    <location>
        <begin position="2"/>
        <end position="86"/>
    </location>
</feature>
<gene>
    <name evidence="3" type="ORF">H9X83_07105</name>
</gene>
<proteinExistence type="predicted"/>
<evidence type="ECO:0000313" key="4">
    <source>
        <dbReference type="Proteomes" id="UP000729290"/>
    </source>
</evidence>
<dbReference type="InterPro" id="IPR038548">
    <property type="entry name" value="SporV_AA_N_sf"/>
</dbReference>
<dbReference type="RefSeq" id="WP_205132758.1">
    <property type="nucleotide sequence ID" value="NZ_JACSNT010000002.1"/>
</dbReference>
<dbReference type="Pfam" id="PF12164">
    <property type="entry name" value="SporV_AA"/>
    <property type="match status" value="1"/>
</dbReference>
<dbReference type="Proteomes" id="UP000729290">
    <property type="component" value="Unassembled WGS sequence"/>
</dbReference>
<evidence type="ECO:0000259" key="2">
    <source>
        <dbReference type="Pfam" id="PF12164"/>
    </source>
</evidence>
<name>A0ABS2G9T8_9FIRM</name>
<keyword evidence="1" id="KW-0812">Transmembrane</keyword>
<keyword evidence="1" id="KW-0472">Membrane</keyword>
<reference evidence="3 4" key="1">
    <citation type="journal article" date="2021" name="Sci. Rep.">
        <title>The distribution of antibiotic resistance genes in chicken gut microbiota commensals.</title>
        <authorList>
            <person name="Juricova H."/>
            <person name="Matiasovicova J."/>
            <person name="Kubasova T."/>
            <person name="Cejkova D."/>
            <person name="Rychlik I."/>
        </authorList>
    </citation>
    <scope>NUCLEOTIDE SEQUENCE [LARGE SCALE GENOMIC DNA]</scope>
    <source>
        <strain evidence="3 4">An431b</strain>
    </source>
</reference>
<keyword evidence="4" id="KW-1185">Reference proteome</keyword>
<dbReference type="InterPro" id="IPR021997">
    <property type="entry name" value="SporV_AA"/>
</dbReference>
<comment type="caution">
    <text evidence="3">The sequence shown here is derived from an EMBL/GenBank/DDBJ whole genome shotgun (WGS) entry which is preliminary data.</text>
</comment>
<accession>A0ABS2G9T8</accession>
<feature type="transmembrane region" description="Helical" evidence="1">
    <location>
        <begin position="143"/>
        <end position="163"/>
    </location>
</feature>
<protein>
    <submittedName>
        <fullName evidence="3">Stage V sporulation protein AA</fullName>
    </submittedName>
</protein>
<organism evidence="3 4">
    <name type="scientific">Anaerotignum lactatifermentans</name>
    <dbReference type="NCBI Taxonomy" id="160404"/>
    <lineage>
        <taxon>Bacteria</taxon>
        <taxon>Bacillati</taxon>
        <taxon>Bacillota</taxon>
        <taxon>Clostridia</taxon>
        <taxon>Lachnospirales</taxon>
        <taxon>Anaerotignaceae</taxon>
        <taxon>Anaerotignum</taxon>
    </lineage>
</organism>
<keyword evidence="1" id="KW-1133">Transmembrane helix</keyword>
<feature type="transmembrane region" description="Helical" evidence="1">
    <location>
        <begin position="101"/>
        <end position="123"/>
    </location>
</feature>
<sequence length="207" mass="23614">MDIYIKPSQKIQIVRNRLVLLRDVAEVYAGKEIQQKIESLPVFQIQKDEEKRYLLSVLELIQIISSACPEATVSNLGAEDILLEYLPEPKKEHPIFVFGKVLFVCAVLFCGAATTIMCFHSDTQLPLIFRNYYYMFYGENQDLPLILILPYSVGLLAGILLFFNHFSIAAISKDPTPIEVEMTTYENETVNSLIEQLSKEKKKESGK</sequence>
<dbReference type="EMBL" id="JACSNV010000008">
    <property type="protein sequence ID" value="MBM6877927.1"/>
    <property type="molecule type" value="Genomic_DNA"/>
</dbReference>